<evidence type="ECO:0000313" key="2">
    <source>
        <dbReference type="EMBL" id="VEL06603.1"/>
    </source>
</evidence>
<accession>A0A448W9R2</accession>
<feature type="compositionally biased region" description="Basic and acidic residues" evidence="1">
    <location>
        <begin position="216"/>
        <end position="229"/>
    </location>
</feature>
<feature type="region of interest" description="Disordered" evidence="1">
    <location>
        <begin position="216"/>
        <end position="236"/>
    </location>
</feature>
<evidence type="ECO:0000313" key="3">
    <source>
        <dbReference type="Proteomes" id="UP000784294"/>
    </source>
</evidence>
<keyword evidence="3" id="KW-1185">Reference proteome</keyword>
<evidence type="ECO:0000256" key="1">
    <source>
        <dbReference type="SAM" id="MobiDB-lite"/>
    </source>
</evidence>
<protein>
    <submittedName>
        <fullName evidence="2">Uncharacterized protein</fullName>
    </submittedName>
</protein>
<sequence length="263" mass="28465">MLRVGFPLRLLETPSPSRIFFLSFTFLGGFIGQTKHLTDVGVRPRTSQEQANPEILPDCREILKRSKRLVTSLGIGPATPTLLPTLIRRYRWATSSHPLARRNSVGQFPAWQQVDNTTSIDNPTCKRPTPPAIPLAPDLDPSSFASAASPAPNTDQPVDLFAMCSLATGSAVEALLAESRNAMISSPLQPEEPASSEPGDHDHKTVCRAEWHGDRDGIAEEKEGSEGAKEPSGWSSRAVSWALVGAGLKKASATHFIHTTAKR</sequence>
<dbReference type="Proteomes" id="UP000784294">
    <property type="component" value="Unassembled WGS sequence"/>
</dbReference>
<feature type="compositionally biased region" description="Low complexity" evidence="1">
    <location>
        <begin position="135"/>
        <end position="152"/>
    </location>
</feature>
<organism evidence="2 3">
    <name type="scientific">Protopolystoma xenopodis</name>
    <dbReference type="NCBI Taxonomy" id="117903"/>
    <lineage>
        <taxon>Eukaryota</taxon>
        <taxon>Metazoa</taxon>
        <taxon>Spiralia</taxon>
        <taxon>Lophotrochozoa</taxon>
        <taxon>Platyhelminthes</taxon>
        <taxon>Monogenea</taxon>
        <taxon>Polyopisthocotylea</taxon>
        <taxon>Polystomatidea</taxon>
        <taxon>Polystomatidae</taxon>
        <taxon>Protopolystoma</taxon>
    </lineage>
</organism>
<proteinExistence type="predicted"/>
<feature type="region of interest" description="Disordered" evidence="1">
    <location>
        <begin position="116"/>
        <end position="152"/>
    </location>
</feature>
<reference evidence="2" key="1">
    <citation type="submission" date="2018-11" db="EMBL/GenBank/DDBJ databases">
        <authorList>
            <consortium name="Pathogen Informatics"/>
        </authorList>
    </citation>
    <scope>NUCLEOTIDE SEQUENCE</scope>
</reference>
<dbReference type="EMBL" id="CAAALY010000092">
    <property type="protein sequence ID" value="VEL06603.1"/>
    <property type="molecule type" value="Genomic_DNA"/>
</dbReference>
<comment type="caution">
    <text evidence="2">The sequence shown here is derived from an EMBL/GenBank/DDBJ whole genome shotgun (WGS) entry which is preliminary data.</text>
</comment>
<dbReference type="AlphaFoldDB" id="A0A448W9R2"/>
<gene>
    <name evidence="2" type="ORF">PXEA_LOCUS43</name>
</gene>
<name>A0A448W9R2_9PLAT</name>